<keyword evidence="2 11" id="KW-0812">Transmembrane</keyword>
<evidence type="ECO:0000256" key="10">
    <source>
        <dbReference type="SAM" id="MobiDB-lite"/>
    </source>
</evidence>
<reference evidence="15" key="1">
    <citation type="submission" date="2022-03" db="EMBL/GenBank/DDBJ databases">
        <authorList>
            <person name="Martin H S."/>
        </authorList>
    </citation>
    <scope>NUCLEOTIDE SEQUENCE</scope>
</reference>
<feature type="disulfide bond" evidence="8">
    <location>
        <begin position="685"/>
        <end position="694"/>
    </location>
</feature>
<evidence type="ECO:0000256" key="1">
    <source>
        <dbReference type="ARBA" id="ARBA00004167"/>
    </source>
</evidence>
<feature type="domain" description="Peptidase M12B" evidence="14">
    <location>
        <begin position="206"/>
        <end position="403"/>
    </location>
</feature>
<dbReference type="InterPro" id="IPR000742">
    <property type="entry name" value="EGF"/>
</dbReference>
<keyword evidence="6 8" id="KW-1015">Disulfide bond</keyword>
<keyword evidence="16" id="KW-1185">Reference proteome</keyword>
<feature type="compositionally biased region" description="Polar residues" evidence="10">
    <location>
        <begin position="914"/>
        <end position="925"/>
    </location>
</feature>
<evidence type="ECO:0000259" key="12">
    <source>
        <dbReference type="PROSITE" id="PS50026"/>
    </source>
</evidence>
<evidence type="ECO:0000259" key="14">
    <source>
        <dbReference type="PROSITE" id="PS50215"/>
    </source>
</evidence>
<proteinExistence type="predicted"/>
<dbReference type="PANTHER" id="PTHR11905:SF159">
    <property type="entry name" value="ADAM METALLOPROTEASE"/>
    <property type="match status" value="1"/>
</dbReference>
<evidence type="ECO:0000313" key="15">
    <source>
        <dbReference type="EMBL" id="CAH2059244.1"/>
    </source>
</evidence>
<organism evidence="15 16">
    <name type="scientific">Iphiclides podalirius</name>
    <name type="common">scarce swallowtail</name>
    <dbReference type="NCBI Taxonomy" id="110791"/>
    <lineage>
        <taxon>Eukaryota</taxon>
        <taxon>Metazoa</taxon>
        <taxon>Ecdysozoa</taxon>
        <taxon>Arthropoda</taxon>
        <taxon>Hexapoda</taxon>
        <taxon>Insecta</taxon>
        <taxon>Pterygota</taxon>
        <taxon>Neoptera</taxon>
        <taxon>Endopterygota</taxon>
        <taxon>Lepidoptera</taxon>
        <taxon>Glossata</taxon>
        <taxon>Ditrysia</taxon>
        <taxon>Papilionoidea</taxon>
        <taxon>Papilionidae</taxon>
        <taxon>Papilioninae</taxon>
        <taxon>Iphiclides</taxon>
    </lineage>
</organism>
<evidence type="ECO:0000256" key="8">
    <source>
        <dbReference type="PROSITE-ProRule" id="PRU00076"/>
    </source>
</evidence>
<keyword evidence="9" id="KW-0862">Zinc</keyword>
<dbReference type="InterPro" id="IPR001590">
    <property type="entry name" value="Peptidase_M12B"/>
</dbReference>
<comment type="caution">
    <text evidence="8">Lacks conserved residue(s) required for the propagation of feature annotation.</text>
</comment>
<dbReference type="Pfam" id="PF01421">
    <property type="entry name" value="Reprolysin"/>
    <property type="match status" value="1"/>
</dbReference>
<dbReference type="Pfam" id="PF01562">
    <property type="entry name" value="Pep_M12B_propep"/>
    <property type="match status" value="1"/>
</dbReference>
<dbReference type="Proteomes" id="UP000837857">
    <property type="component" value="Chromosome 26"/>
</dbReference>
<feature type="disulfide bond" evidence="9">
    <location>
        <begin position="358"/>
        <end position="382"/>
    </location>
</feature>
<dbReference type="InterPro" id="IPR001762">
    <property type="entry name" value="Disintegrin_dom"/>
</dbReference>
<dbReference type="PROSITE" id="PS01186">
    <property type="entry name" value="EGF_2"/>
    <property type="match status" value="1"/>
</dbReference>
<dbReference type="PROSITE" id="PS50214">
    <property type="entry name" value="DISINTEGRIN_2"/>
    <property type="match status" value="1"/>
</dbReference>
<evidence type="ECO:0000256" key="3">
    <source>
        <dbReference type="ARBA" id="ARBA00022989"/>
    </source>
</evidence>
<evidence type="ECO:0000256" key="9">
    <source>
        <dbReference type="PROSITE-ProRule" id="PRU00276"/>
    </source>
</evidence>
<keyword evidence="3 11" id="KW-1133">Transmembrane helix</keyword>
<keyword evidence="9" id="KW-0479">Metal-binding</keyword>
<dbReference type="CDD" id="cd04269">
    <property type="entry name" value="ZnMc_adamalysin_II_like"/>
    <property type="match status" value="1"/>
</dbReference>
<dbReference type="PANTHER" id="PTHR11905">
    <property type="entry name" value="ADAM A DISINTEGRIN AND METALLOPROTEASE DOMAIN"/>
    <property type="match status" value="1"/>
</dbReference>
<evidence type="ECO:0000313" key="16">
    <source>
        <dbReference type="Proteomes" id="UP000837857"/>
    </source>
</evidence>
<keyword evidence="8" id="KW-0245">EGF-like domain</keyword>
<feature type="binding site" evidence="9">
    <location>
        <position position="352"/>
    </location>
    <ligand>
        <name>Zn(2+)</name>
        <dbReference type="ChEBI" id="CHEBI:29105"/>
        <note>catalytic</note>
    </ligand>
</feature>
<evidence type="ECO:0000256" key="5">
    <source>
        <dbReference type="ARBA" id="ARBA00023136"/>
    </source>
</evidence>
<evidence type="ECO:0000259" key="13">
    <source>
        <dbReference type="PROSITE" id="PS50214"/>
    </source>
</evidence>
<dbReference type="EMBL" id="OW152838">
    <property type="protein sequence ID" value="CAH2059244.1"/>
    <property type="molecule type" value="Genomic_DNA"/>
</dbReference>
<dbReference type="SMART" id="SM00608">
    <property type="entry name" value="ACR"/>
    <property type="match status" value="1"/>
</dbReference>
<dbReference type="InterPro" id="IPR024079">
    <property type="entry name" value="MetalloPept_cat_dom_sf"/>
</dbReference>
<dbReference type="Pfam" id="PF08516">
    <property type="entry name" value="ADAM_CR"/>
    <property type="match status" value="1"/>
</dbReference>
<evidence type="ECO:0000256" key="4">
    <source>
        <dbReference type="ARBA" id="ARBA00023049"/>
    </source>
</evidence>
<keyword evidence="4" id="KW-0645">Protease</keyword>
<feature type="binding site" evidence="9">
    <location>
        <position position="346"/>
    </location>
    <ligand>
        <name>Zn(2+)</name>
        <dbReference type="ChEBI" id="CHEBI:29105"/>
        <note>catalytic</note>
    </ligand>
</feature>
<keyword evidence="5 11" id="KW-0472">Membrane</keyword>
<dbReference type="InterPro" id="IPR034027">
    <property type="entry name" value="Reprolysin_adamalysin"/>
</dbReference>
<dbReference type="PROSITE" id="PS50215">
    <property type="entry name" value="ADAM_MEPRO"/>
    <property type="match status" value="1"/>
</dbReference>
<feature type="disulfide bond" evidence="9">
    <location>
        <begin position="360"/>
        <end position="365"/>
    </location>
</feature>
<evidence type="ECO:0008006" key="17">
    <source>
        <dbReference type="Google" id="ProtNLM"/>
    </source>
</evidence>
<evidence type="ECO:0000256" key="7">
    <source>
        <dbReference type="PROSITE-ProRule" id="PRU00068"/>
    </source>
</evidence>
<feature type="disulfide bond" evidence="8">
    <location>
        <begin position="667"/>
        <end position="677"/>
    </location>
</feature>
<keyword evidence="4" id="KW-0482">Metalloprotease</keyword>
<sequence>MWSPAAEFSRHRLVRPVVQHARTKRAISTTRDKAGAHHSAVTVTVNIDGEEYVLDLRLNEDLVTDNHVLSYQKNGETVLHRPSKEELDLCQYSGEVRGRENSWVAVSTCHGVRGVIYDGNEMRYIEPAEGGEVSSQHYVYDHSHLTRTHRCGYDGGATNNSHYDPQLMEKHEKRRNAESSRASRYKREAYEDKQVREPYIANKLSRYVELVLVADNREYKANGESLQTVHRQLKDVANIINSVYSPLNIFIALVGVVVWSERDEIQLEENGDRTLTNFLVYRRMRLLSEIPNDNAHLLTRQKFQEGVVGKALKGPICTFEFSGGVATNHSEVLGLVATTIAHEMGHNFGMEHDTEGDCDCPDEKCIMSPSSTSVMPVHWSSCSLRSLALSFERGMDYCLRNKPKRLFGSPTCGSPTCGNGFVEAGEQCAARRLRRGRPEGEVRLPRVLRPEQLHAARQRELRRGLLLRSAGRPKSAGTVCRTADRECDLPEYCTGHSEFCPEDVYRMDTTPCGNKEAYCVRGACRSHTDQCKLLWGSTGESSDNRCYTSTNIKGTKNGNCGYDRVRQIFRPCAAADSRCGLLQCRHLNERLEFGMESVAQLSALFINNNGTIIPCRTAIIDLGLSDVDPGMVPDGAKCGDDKMCLNQKCVDIEAIRTAIAKKETAVCPSNCSGHGVCNSEGHCHCDVGFAPPLCALPGPGGSYDSGPATDSSIQRNFMIAMYVIFLGILPTILLVLFLVYYSRHNVMVWWKKPRKKYVHNLIAGGRGERPKRRAPGHLSRLRSLNSSTSSVLRLLSVKRPARLEPETAAKPDGDDAEGHIYEIIGDPVVLSKTPPVPWFRRIFRIERTTRKTLSTRKLLKATSRDDTNDSAEVDATATETAEVRVDRKPVIVNTGLTSTTNLNIGKEHIKRSDPTPSVSKINPNGVNGVPHAKDRTTVDDVKSTITNSDKDKNKIVDVKRAVTNSAKNKNKVHDVKKPVTNNVKDRTTVDGVKRAVNNSAKALGAKKSAIINTGLASTTNEMITNKADGQRRMYKIKSGGLYDEVLGQKVHEFRKS</sequence>
<feature type="transmembrane region" description="Helical" evidence="11">
    <location>
        <begin position="719"/>
        <end position="741"/>
    </location>
</feature>
<evidence type="ECO:0000256" key="11">
    <source>
        <dbReference type="SAM" id="Phobius"/>
    </source>
</evidence>
<evidence type="ECO:0000256" key="6">
    <source>
        <dbReference type="ARBA" id="ARBA00023157"/>
    </source>
</evidence>
<keyword evidence="4" id="KW-0378">Hydrolase</keyword>
<evidence type="ECO:0000256" key="2">
    <source>
        <dbReference type="ARBA" id="ARBA00022692"/>
    </source>
</evidence>
<dbReference type="InterPro" id="IPR002870">
    <property type="entry name" value="Peptidase_M12B_N"/>
</dbReference>
<feature type="domain" description="EGF-like" evidence="12">
    <location>
        <begin position="663"/>
        <end position="695"/>
    </location>
</feature>
<dbReference type="Gene3D" id="4.10.70.10">
    <property type="entry name" value="Disintegrin domain"/>
    <property type="match status" value="1"/>
</dbReference>
<dbReference type="SUPFAM" id="SSF55486">
    <property type="entry name" value="Metalloproteases ('zincins'), catalytic domain"/>
    <property type="match status" value="1"/>
</dbReference>
<dbReference type="Gene3D" id="2.10.25.10">
    <property type="entry name" value="Laminin"/>
    <property type="match status" value="1"/>
</dbReference>
<dbReference type="SUPFAM" id="SSF57552">
    <property type="entry name" value="Blood coagulation inhibitor (disintegrin)"/>
    <property type="match status" value="1"/>
</dbReference>
<dbReference type="InterPro" id="IPR006586">
    <property type="entry name" value="ADAM_Cys-rich"/>
</dbReference>
<feature type="region of interest" description="Disordered" evidence="10">
    <location>
        <begin position="907"/>
        <end position="933"/>
    </location>
</feature>
<dbReference type="Gene3D" id="3.40.390.10">
    <property type="entry name" value="Collagenase (Catalytic Domain)"/>
    <property type="match status" value="1"/>
</dbReference>
<feature type="non-terminal residue" evidence="15">
    <location>
        <position position="1"/>
    </location>
</feature>
<feature type="disulfide bond" evidence="7">
    <location>
        <begin position="480"/>
        <end position="500"/>
    </location>
</feature>
<feature type="active site" evidence="9">
    <location>
        <position position="343"/>
    </location>
</feature>
<protein>
    <recommendedName>
        <fullName evidence="17">Disintegrin and metalloproteinase domain-containing protein 12</fullName>
    </recommendedName>
</protein>
<feature type="binding site" evidence="9">
    <location>
        <position position="342"/>
    </location>
    <ligand>
        <name>Zn(2+)</name>
        <dbReference type="ChEBI" id="CHEBI:29105"/>
        <note>catalytic</note>
    </ligand>
</feature>
<accession>A0ABN8IN01</accession>
<feature type="domain" description="Disintegrin" evidence="13">
    <location>
        <begin position="414"/>
        <end position="508"/>
    </location>
</feature>
<comment type="subcellular location">
    <subcellularLocation>
        <location evidence="1">Membrane</location>
        <topology evidence="1">Single-pass membrane protein</topology>
    </subcellularLocation>
</comment>
<gene>
    <name evidence="15" type="ORF">IPOD504_LOCUS10783</name>
</gene>
<dbReference type="PROSITE" id="PS50026">
    <property type="entry name" value="EGF_3"/>
    <property type="match status" value="1"/>
</dbReference>
<name>A0ABN8IN01_9NEOP</name>
<dbReference type="SMART" id="SM00050">
    <property type="entry name" value="DISIN"/>
    <property type="match status" value="1"/>
</dbReference>
<dbReference type="InterPro" id="IPR036436">
    <property type="entry name" value="Disintegrin_dom_sf"/>
</dbReference>